<dbReference type="AlphaFoldDB" id="A0AAW7X5N0"/>
<evidence type="ECO:0000313" key="2">
    <source>
        <dbReference type="Proteomes" id="UP001169760"/>
    </source>
</evidence>
<name>A0AAW7X5N0_9GAMM</name>
<dbReference type="Proteomes" id="UP001169760">
    <property type="component" value="Unassembled WGS sequence"/>
</dbReference>
<reference evidence="1" key="1">
    <citation type="submission" date="2023-07" db="EMBL/GenBank/DDBJ databases">
        <title>Genome content predicts the carbon catabolic preferences of heterotrophic bacteria.</title>
        <authorList>
            <person name="Gralka M."/>
        </authorList>
    </citation>
    <scope>NUCLEOTIDE SEQUENCE</scope>
    <source>
        <strain evidence="1">I3M17_2</strain>
    </source>
</reference>
<gene>
    <name evidence="1" type="ORF">Q4521_05635</name>
</gene>
<dbReference type="EMBL" id="JAUOPB010000003">
    <property type="protein sequence ID" value="MDO6421946.1"/>
    <property type="molecule type" value="Genomic_DNA"/>
</dbReference>
<accession>A0AAW7X5N0</accession>
<dbReference type="RefSeq" id="WP_303491682.1">
    <property type="nucleotide sequence ID" value="NZ_JAUOPB010000003.1"/>
</dbReference>
<protein>
    <submittedName>
        <fullName evidence="1">Uncharacterized protein</fullName>
    </submittedName>
</protein>
<comment type="caution">
    <text evidence="1">The sequence shown here is derived from an EMBL/GenBank/DDBJ whole genome shotgun (WGS) entry which is preliminary data.</text>
</comment>
<evidence type="ECO:0000313" key="1">
    <source>
        <dbReference type="EMBL" id="MDO6421946.1"/>
    </source>
</evidence>
<organism evidence="1 2">
    <name type="scientific">Saccharophagus degradans</name>
    <dbReference type="NCBI Taxonomy" id="86304"/>
    <lineage>
        <taxon>Bacteria</taxon>
        <taxon>Pseudomonadati</taxon>
        <taxon>Pseudomonadota</taxon>
        <taxon>Gammaproteobacteria</taxon>
        <taxon>Cellvibrionales</taxon>
        <taxon>Cellvibrionaceae</taxon>
        <taxon>Saccharophagus</taxon>
    </lineage>
</organism>
<sequence>MFSIFTKPRVVEDQTANNIFAVFQWALENFDATAFVRSTDLVKPTRESFPDRADNELDMVKNAYARVLQYSGLASWPFVLVPQQQVAAAAPPRLTLQTTRRANNSSAVVASNDVLMVSYSAPMLKKPMDLVASMSKAVAQHYLYQTGLVPPAGLESFNETSEILSVFMGFGVLVANSAYTFRGSCARCYDPNANRVAALSESEAIFCLAVFGVLKEIPSKQITVLLKPYLRTTYKKAVKQVLRDEENLAICRKLITLEQLNSTSHQQVSR</sequence>
<proteinExistence type="predicted"/>